<protein>
    <recommendedName>
        <fullName evidence="2">HotDog ACOT-type domain-containing protein</fullName>
    </recommendedName>
</protein>
<evidence type="ECO:0000259" key="2">
    <source>
        <dbReference type="PROSITE" id="PS51770"/>
    </source>
</evidence>
<keyword evidence="4" id="KW-1185">Reference proteome</keyword>
<accession>A0A2A2K842</accession>
<dbReference type="PROSITE" id="PS51770">
    <property type="entry name" value="HOTDOG_ACOT"/>
    <property type="match status" value="1"/>
</dbReference>
<dbReference type="GO" id="GO:0006637">
    <property type="term" value="P:acyl-CoA metabolic process"/>
    <property type="evidence" value="ECO:0007669"/>
    <property type="project" value="TreeGrafter"/>
</dbReference>
<dbReference type="InterPro" id="IPR040170">
    <property type="entry name" value="Cytosol_ACT"/>
</dbReference>
<evidence type="ECO:0000313" key="4">
    <source>
        <dbReference type="Proteomes" id="UP000218231"/>
    </source>
</evidence>
<dbReference type="EMBL" id="LIAE01009349">
    <property type="protein sequence ID" value="PAV70156.1"/>
    <property type="molecule type" value="Genomic_DNA"/>
</dbReference>
<dbReference type="AlphaFoldDB" id="A0A2A2K842"/>
<dbReference type="SUPFAM" id="SSF54637">
    <property type="entry name" value="Thioesterase/thiol ester dehydrase-isomerase"/>
    <property type="match status" value="1"/>
</dbReference>
<dbReference type="GO" id="GO:0009062">
    <property type="term" value="P:fatty acid catabolic process"/>
    <property type="evidence" value="ECO:0007669"/>
    <property type="project" value="TreeGrafter"/>
</dbReference>
<dbReference type="CDD" id="cd03442">
    <property type="entry name" value="BFIT_BACH"/>
    <property type="match status" value="1"/>
</dbReference>
<dbReference type="Gene3D" id="3.10.129.10">
    <property type="entry name" value="Hotdog Thioesterase"/>
    <property type="match status" value="1"/>
</dbReference>
<gene>
    <name evidence="3" type="ORF">WR25_21426</name>
</gene>
<dbReference type="Proteomes" id="UP000218231">
    <property type="component" value="Unassembled WGS sequence"/>
</dbReference>
<dbReference type="GO" id="GO:0052816">
    <property type="term" value="F:long-chain fatty acyl-CoA hydrolase activity"/>
    <property type="evidence" value="ECO:0007669"/>
    <property type="project" value="TreeGrafter"/>
</dbReference>
<proteinExistence type="predicted"/>
<dbReference type="InterPro" id="IPR033120">
    <property type="entry name" value="HOTDOG_ACOT"/>
</dbReference>
<dbReference type="InterPro" id="IPR006683">
    <property type="entry name" value="Thioestr_dom"/>
</dbReference>
<evidence type="ECO:0000256" key="1">
    <source>
        <dbReference type="ARBA" id="ARBA00022801"/>
    </source>
</evidence>
<feature type="domain" description="HotDog ACOT-type" evidence="2">
    <location>
        <begin position="1"/>
        <end position="102"/>
    </location>
</feature>
<dbReference type="InterPro" id="IPR029069">
    <property type="entry name" value="HotDog_dom_sf"/>
</dbReference>
<name>A0A2A2K842_9BILA</name>
<dbReference type="OrthoDB" id="8122844at2759"/>
<dbReference type="PANTHER" id="PTHR11049:SF5">
    <property type="entry name" value="ACYL-COA THIOESTER HYDROLASE YCIA"/>
    <property type="match status" value="1"/>
</dbReference>
<reference evidence="3 4" key="1">
    <citation type="journal article" date="2017" name="Curr. Biol.">
        <title>Genome architecture and evolution of a unichromosomal asexual nematode.</title>
        <authorList>
            <person name="Fradin H."/>
            <person name="Zegar C."/>
            <person name="Gutwein M."/>
            <person name="Lucas J."/>
            <person name="Kovtun M."/>
            <person name="Corcoran D."/>
            <person name="Baugh L.R."/>
            <person name="Kiontke K."/>
            <person name="Gunsalus K."/>
            <person name="Fitch D.H."/>
            <person name="Piano F."/>
        </authorList>
    </citation>
    <scope>NUCLEOTIDE SEQUENCE [LARGE SCALE GENOMIC DNA]</scope>
    <source>
        <strain evidence="3">PF1309</strain>
    </source>
</reference>
<sequence>MPADVNPYGDMFGGWMMAQMDLAAGSVASRHCGGRAVTIAVDGMQFHRPVFVGDEVSVHAELVATGTTSMTIEVEAWRRGRHTDEAYRVTQARFVFVAIGDDRQPRRVPALAR</sequence>
<comment type="caution">
    <text evidence="3">The sequence shown here is derived from an EMBL/GenBank/DDBJ whole genome shotgun (WGS) entry which is preliminary data.</text>
</comment>
<dbReference type="GO" id="GO:0005829">
    <property type="term" value="C:cytosol"/>
    <property type="evidence" value="ECO:0007669"/>
    <property type="project" value="TreeGrafter"/>
</dbReference>
<dbReference type="PANTHER" id="PTHR11049">
    <property type="entry name" value="ACYL COENZYME A THIOESTER HYDROLASE"/>
    <property type="match status" value="1"/>
</dbReference>
<dbReference type="STRING" id="2018661.A0A2A2K842"/>
<evidence type="ECO:0000313" key="3">
    <source>
        <dbReference type="EMBL" id="PAV70156.1"/>
    </source>
</evidence>
<keyword evidence="1" id="KW-0378">Hydrolase</keyword>
<dbReference type="Pfam" id="PF03061">
    <property type="entry name" value="4HBT"/>
    <property type="match status" value="1"/>
</dbReference>
<organism evidence="3 4">
    <name type="scientific">Diploscapter pachys</name>
    <dbReference type="NCBI Taxonomy" id="2018661"/>
    <lineage>
        <taxon>Eukaryota</taxon>
        <taxon>Metazoa</taxon>
        <taxon>Ecdysozoa</taxon>
        <taxon>Nematoda</taxon>
        <taxon>Chromadorea</taxon>
        <taxon>Rhabditida</taxon>
        <taxon>Rhabditina</taxon>
        <taxon>Rhabditomorpha</taxon>
        <taxon>Rhabditoidea</taxon>
        <taxon>Rhabditidae</taxon>
        <taxon>Diploscapter</taxon>
    </lineage>
</organism>